<comment type="caution">
    <text evidence="2">The sequence shown here is derived from an EMBL/GenBank/DDBJ whole genome shotgun (WGS) entry which is preliminary data.</text>
</comment>
<evidence type="ECO:0000256" key="1">
    <source>
        <dbReference type="SAM" id="MobiDB-lite"/>
    </source>
</evidence>
<dbReference type="RefSeq" id="XP_060368276.1">
    <property type="nucleotide sequence ID" value="XM_060507538.1"/>
</dbReference>
<name>A0AAD8XIS2_GLOAC</name>
<dbReference type="GeneID" id="85391437"/>
<evidence type="ECO:0000313" key="3">
    <source>
        <dbReference type="Proteomes" id="UP001244207"/>
    </source>
</evidence>
<dbReference type="Proteomes" id="UP001244207">
    <property type="component" value="Unassembled WGS sequence"/>
</dbReference>
<sequence>MPTAGHLINLYRRSLASRHHHQHRADLPGSCEMSLPCPPQVGPSPEPGMVFSNQYPPPHAQLATGHLCP</sequence>
<keyword evidence="3" id="KW-1185">Reference proteome</keyword>
<accession>A0AAD8XIS2</accession>
<feature type="region of interest" description="Disordered" evidence="1">
    <location>
        <begin position="42"/>
        <end position="69"/>
    </location>
</feature>
<evidence type="ECO:0000313" key="2">
    <source>
        <dbReference type="EMBL" id="KAK1728221.1"/>
    </source>
</evidence>
<protein>
    <submittedName>
        <fullName evidence="2">Uncharacterized protein</fullName>
    </submittedName>
</protein>
<proteinExistence type="predicted"/>
<dbReference type="EMBL" id="JAHMHS010000018">
    <property type="protein sequence ID" value="KAK1728221.1"/>
    <property type="molecule type" value="Genomic_DNA"/>
</dbReference>
<organism evidence="2 3">
    <name type="scientific">Glomerella acutata</name>
    <name type="common">Colletotrichum acutatum</name>
    <dbReference type="NCBI Taxonomy" id="27357"/>
    <lineage>
        <taxon>Eukaryota</taxon>
        <taxon>Fungi</taxon>
        <taxon>Dikarya</taxon>
        <taxon>Ascomycota</taxon>
        <taxon>Pezizomycotina</taxon>
        <taxon>Sordariomycetes</taxon>
        <taxon>Hypocreomycetidae</taxon>
        <taxon>Glomerellales</taxon>
        <taxon>Glomerellaceae</taxon>
        <taxon>Colletotrichum</taxon>
        <taxon>Colletotrichum acutatum species complex</taxon>
    </lineage>
</organism>
<gene>
    <name evidence="2" type="ORF">BDZ83DRAFT_609557</name>
</gene>
<reference evidence="2" key="1">
    <citation type="submission" date="2021-12" db="EMBL/GenBank/DDBJ databases">
        <title>Comparative genomics, transcriptomics and evolutionary studies reveal genomic signatures of adaptation to plant cell wall in hemibiotrophic fungi.</title>
        <authorList>
            <consortium name="DOE Joint Genome Institute"/>
            <person name="Baroncelli R."/>
            <person name="Diaz J.F."/>
            <person name="Benocci T."/>
            <person name="Peng M."/>
            <person name="Battaglia E."/>
            <person name="Haridas S."/>
            <person name="Andreopoulos W."/>
            <person name="Labutti K."/>
            <person name="Pangilinan J."/>
            <person name="Floch G.L."/>
            <person name="Makela M.R."/>
            <person name="Henrissat B."/>
            <person name="Grigoriev I.V."/>
            <person name="Crouch J.A."/>
            <person name="De Vries R.P."/>
            <person name="Sukno S.A."/>
            <person name="Thon M.R."/>
        </authorList>
    </citation>
    <scope>NUCLEOTIDE SEQUENCE</scope>
    <source>
        <strain evidence="2">CBS 112980</strain>
    </source>
</reference>
<dbReference type="AlphaFoldDB" id="A0AAD8XIS2"/>